<dbReference type="InterPro" id="IPR040605">
    <property type="entry name" value="Glyco_hydro2_dom5"/>
</dbReference>
<evidence type="ECO:0000259" key="12">
    <source>
        <dbReference type="PROSITE" id="PS50847"/>
    </source>
</evidence>
<dbReference type="Proteomes" id="UP000188600">
    <property type="component" value="Unassembled WGS sequence"/>
</dbReference>
<feature type="domain" description="F5/8 type C" evidence="11">
    <location>
        <begin position="2666"/>
        <end position="2837"/>
    </location>
</feature>
<feature type="domain" description="GH84" evidence="14">
    <location>
        <begin position="1815"/>
        <end position="2097"/>
    </location>
</feature>
<dbReference type="PRINTS" id="PR00132">
    <property type="entry name" value="GLHYDRLASE2"/>
</dbReference>
<evidence type="ECO:0000313" key="17">
    <source>
        <dbReference type="Proteomes" id="UP000188600"/>
    </source>
</evidence>
<dbReference type="InterPro" id="IPR006102">
    <property type="entry name" value="Ig-like_GH2"/>
</dbReference>
<proteinExistence type="inferred from homology"/>
<dbReference type="Proteomes" id="UP000188946">
    <property type="component" value="Unassembled WGS sequence"/>
</dbReference>
<feature type="compositionally biased region" description="Basic and acidic residues" evidence="9">
    <location>
        <begin position="102"/>
        <end position="116"/>
    </location>
</feature>
<dbReference type="NCBIfam" id="TIGR01168">
    <property type="entry name" value="YSIRK_signal"/>
    <property type="match status" value="1"/>
</dbReference>
<dbReference type="Pfam" id="PF04650">
    <property type="entry name" value="YSIRK_signal"/>
    <property type="match status" value="1"/>
</dbReference>
<dbReference type="Gene3D" id="2.60.40.10">
    <property type="entry name" value="Immunoglobulins"/>
    <property type="match status" value="3"/>
</dbReference>
<dbReference type="EMBL" id="MSPR01000022">
    <property type="protein sequence ID" value="ONK26502.1"/>
    <property type="molecule type" value="Genomic_DNA"/>
</dbReference>
<feature type="compositionally biased region" description="Polar residues" evidence="9">
    <location>
        <begin position="1647"/>
        <end position="1656"/>
    </location>
</feature>
<dbReference type="InterPro" id="IPR006101">
    <property type="entry name" value="Glyco_hydro_2"/>
</dbReference>
<dbReference type="Pfam" id="PF02836">
    <property type="entry name" value="Glyco_hydro_2_C"/>
    <property type="match status" value="1"/>
</dbReference>
<dbReference type="SMART" id="SM01208">
    <property type="entry name" value="G5"/>
    <property type="match status" value="1"/>
</dbReference>
<dbReference type="Pfam" id="PF02838">
    <property type="entry name" value="Glyco_hydro_20b"/>
    <property type="match status" value="1"/>
</dbReference>
<evidence type="ECO:0000259" key="14">
    <source>
        <dbReference type="PROSITE" id="PS52009"/>
    </source>
</evidence>
<evidence type="ECO:0000256" key="7">
    <source>
        <dbReference type="ARBA" id="ARBA00023295"/>
    </source>
</evidence>
<dbReference type="Gene3D" id="2.60.120.260">
    <property type="entry name" value="Galactose-binding domain-like"/>
    <property type="match status" value="5"/>
</dbReference>
<dbReference type="InterPro" id="IPR008979">
    <property type="entry name" value="Galactose-bd-like_sf"/>
</dbReference>
<reference evidence="17 18" key="1">
    <citation type="submission" date="2016-12" db="EMBL/GenBank/DDBJ databases">
        <authorList>
            <person name="Gulvik C.A."/>
        </authorList>
    </citation>
    <scope>NUCLEOTIDE SEQUENCE [LARGE SCALE GENOMIC DNA]</scope>
    <source>
        <strain evidence="16 18">12-5202</strain>
        <strain evidence="15 17">12-5291</strain>
    </source>
</reference>
<dbReference type="InterPro" id="IPR005877">
    <property type="entry name" value="YSIRK_signal_dom"/>
</dbReference>
<feature type="compositionally biased region" description="Polar residues" evidence="9">
    <location>
        <begin position="48"/>
        <end position="58"/>
    </location>
</feature>
<dbReference type="PROSITE" id="PS50022">
    <property type="entry name" value="FA58C_3"/>
    <property type="match status" value="3"/>
</dbReference>
<evidence type="ECO:0008006" key="19">
    <source>
        <dbReference type="Google" id="ProtNLM"/>
    </source>
</evidence>
<keyword evidence="18" id="KW-1185">Reference proteome</keyword>
<evidence type="ECO:0000256" key="10">
    <source>
        <dbReference type="SAM" id="SignalP"/>
    </source>
</evidence>
<feature type="domain" description="F5/8 type C" evidence="11">
    <location>
        <begin position="2418"/>
        <end position="2545"/>
    </location>
</feature>
<evidence type="ECO:0000259" key="11">
    <source>
        <dbReference type="PROSITE" id="PS50022"/>
    </source>
</evidence>
<organism evidence="15 17">
    <name type="scientific">Streptococcus azizii</name>
    <dbReference type="NCBI Taxonomy" id="1579424"/>
    <lineage>
        <taxon>Bacteria</taxon>
        <taxon>Bacillati</taxon>
        <taxon>Bacillota</taxon>
        <taxon>Bacilli</taxon>
        <taxon>Lactobacillales</taxon>
        <taxon>Streptococcaceae</taxon>
        <taxon>Streptococcus</taxon>
    </lineage>
</organism>
<dbReference type="Gene3D" id="3.20.20.80">
    <property type="entry name" value="Glycosidases"/>
    <property type="match status" value="2"/>
</dbReference>
<dbReference type="Pfam" id="PF07555">
    <property type="entry name" value="NAGidase"/>
    <property type="match status" value="1"/>
</dbReference>
<dbReference type="Pfam" id="PF18565">
    <property type="entry name" value="Glyco_hydro2_C5"/>
    <property type="match status" value="1"/>
</dbReference>
<evidence type="ECO:0000256" key="9">
    <source>
        <dbReference type="SAM" id="MobiDB-lite"/>
    </source>
</evidence>
<dbReference type="SUPFAM" id="SSF49785">
    <property type="entry name" value="Galactose-binding domain-like"/>
    <property type="match status" value="5"/>
</dbReference>
<dbReference type="Gene3D" id="1.20.58.460">
    <property type="entry name" value="Hyaluronidase post-catalytic domain-like"/>
    <property type="match status" value="1"/>
</dbReference>
<evidence type="ECO:0000313" key="16">
    <source>
        <dbReference type="EMBL" id="ONK26502.1"/>
    </source>
</evidence>
<comment type="similarity">
    <text evidence="8">Belongs to the glycosyl hydrolase 84 family.</text>
</comment>
<dbReference type="InterPro" id="IPR015882">
    <property type="entry name" value="HEX_bac_N"/>
</dbReference>
<dbReference type="Pfam" id="PF00746">
    <property type="entry name" value="Gram_pos_anchor"/>
    <property type="match status" value="1"/>
</dbReference>
<dbReference type="SUPFAM" id="SSF140657">
    <property type="entry name" value="Hyaluronidase post-catalytic domain-like"/>
    <property type="match status" value="1"/>
</dbReference>
<keyword evidence="3" id="KW-0964">Secreted</keyword>
<dbReference type="EMBL" id="MSPT01000015">
    <property type="protein sequence ID" value="ONK26473.1"/>
    <property type="molecule type" value="Genomic_DNA"/>
</dbReference>
<dbReference type="InterPro" id="IPR019931">
    <property type="entry name" value="LPXTG_anchor"/>
</dbReference>
<evidence type="ECO:0000256" key="5">
    <source>
        <dbReference type="ARBA" id="ARBA00022801"/>
    </source>
</evidence>
<dbReference type="InterPro" id="IPR011081">
    <property type="entry name" value="Big_4"/>
</dbReference>
<dbReference type="PROSITE" id="PS51109">
    <property type="entry name" value="G5"/>
    <property type="match status" value="1"/>
</dbReference>
<dbReference type="InterPro" id="IPR006104">
    <property type="entry name" value="Glyco_hydro_2_N"/>
</dbReference>
<dbReference type="PROSITE" id="PS50847">
    <property type="entry name" value="GRAM_POS_ANCHORING"/>
    <property type="match status" value="1"/>
</dbReference>
<keyword evidence="2" id="KW-0134">Cell wall</keyword>
<dbReference type="InterPro" id="IPR006103">
    <property type="entry name" value="Glyco_hydro_2_cat"/>
</dbReference>
<sequence>MKKFFLQKKCTYSIRKASIGVCSVLIGLSFLGEQASAQEVVEAGGAEVTQSVEKSNPESAAEESVANPVAETNEPVATDPSPTLGNVEQPAEEVESASTVETTEKTESQEVARPEETTEVSKAPEADQPSSPTLTVDSVPTTNQLATSPSASLSNDDSKPITRKVRSVEESQPDLSSVTSPEVWQKINYYNEKDKRVQFDNDWKFSLGDRVGASTPTYDDSSWKTINLPHDFSLTQDYTRSGEAESGYKPGGVGWYRKVFSIGEEAAKGRVSLEFDGAYMETEVFINGQSLGVHPNGYTSFSFDLTNYIKTNQENVIAVKVVNNLPSSRWYSGSGIYRSVHLNFEPAIHLAQYGVVMKTPDLATTYASDQGSQVVVETRVLNQGTETGEIAVQSSLFRRNSDGSVGEKVAESAKSVLRAVEANQETTIRNQFSVVRPDLWSLENPALYILRTDVYKNDEKIQSRSQEVGFRFLSFDSNTGFALNGQSMKLKGVSMHHDQGSLGAAAYYDAIERQFDILQDMGVNAVRVTHNPAARVMKDIANRKGMLLIDEAFDTWHYAKNGNINDYARWFNVQIGDSVKGLANATANQTWAEYHLKQMVKSGINDPSIIMWSTGNEVMEGFSGNVSNYPQVITQLINWIAEVDDSRPATLGDNKLKDKWRESIGMANALSQHPGQKGIVGYNYADGRKYDEGHTEHPDWIIYGSETASAVNSRGVYDIKGNARRSDKQLTSYDQSAVGWGHVASQAWYDVVTRDFVAGEFVWTGFDYLGEPTPWNGVGSGSVGEWPAPKSSYFGIVDTAGFPKDSYYFYRSQWNAKDTTLHLVPGTWQESALSKDGQNRVEVVVYSNAAKVKLIHIDENGQETDLGTKEFTQQQTAAGHRYQIYTGADKQSREHQNLYLTWHVPYRTGKLKAVAYDAANQEIVHTVGTKEIAGFSNAHHLLAHTVKKPSKVTDKSLEYIEIDVRDAEGRPVISADNRVSITVEGPARLVAMDNGNAVDHQSYQDNNRKAYAGKVLAIVQMTGESGEVRVLAHSEGLESAQVTFSVQGSRENDRNVLDSYLASKTVYLKKGSSLQLPQTVRVRYQDGSEGEQSLTFNQEEIAAAQASGESFVAKGTMVETGLPVDILVSVIDQVAAIKNISLATEKGQVPTLPDTAQAYLADGSLLSSQFPVEWELPADEVYHRVGVVQVHGRVNVLGDVLPVTASIRVADKTITLGQNVAPVAVSISQNIPENQQSDTLSAINNRELTASANNAGGPNPTLWSNYQASQSGQKTATLTFTYDTAQNISQVNVYYHQDSWSLRLPKSVQFAWSRGAGEEARAVAATELAREQVNGLTKVSYQLAQPIPAVVLQMTVENSDQNLGNRKPSVGIVEVELMTALESFEKSSDSSLTEIRVDDRVLTGNMITREMSVLKGNTITASNTAHNVAVTVLPAENNIVKIFTQSEDQTSQGEYTLHLVPESPSENYVPIAETTTTAGSTQPGEGNKIANALDADKDTIWHSAWAGTDLANLWLTVDAGKVRKLDALAYAARRDGSPNGKVIEYEVYASTDNQNWQRVKTGRFNEGADWQEAEFEPVEARYLKLQAVQTLGDGNRNNRFMSAAEIRVREFKEELPPEQPEQPTPPSQPEQPTPEVSDGTVELPDSYTATNPASPETITQALQSPSYLEKEYTIYPNPRKVVYGEGLVRLDQTVNLVIGPGIDIYTRNRLKEVLQANQISYTTSPTPLENATNIFLGIHGQTTAASQHQATEGIASDLYDKIDAYSLVVRNGAVSIVGKDTDSVFYGLTSLKHMLKDSPEPVLRTLKIEDYADIKNRGFIEGYYGNPWSNQDRAELMKFGGDLKLTQYFFAPKDDPYHNSKWRELYPEEKLAEIRELARVGNQHKTRYVWTIHPFMHNRMRFDNDRVYQEDLNVIKMKFSQLLDSGVREFGILADDAPNPAGGFDSYNRLMNDLTNWLEEKQVQYSGLRKEMIFVPHEYWGNGREDELKSLNRNLPESSHLTLTGGRIWGEVASRFLDQYRANITADGARYRPIQLWINWPTTDNSKQHLILGGGEKFLHPNVDPSLLAGIMLNPMQQSEPSKIALFSVAQYTWNIWKSEEEARKVNQQAFNFVENATFKDSEASSAFRELGKHMVNQNMDSRVVKLEESIDLAPKLTAFLTKLENKEELSASRKELQAEFKKLKDAALYYKEHGSKRMRDQIIYWLDNTVDQMDALEKLLEATKYIGSGQTATLWENYKAGFDLYKQSQTHEFWYVNGYQQAELGVQHIRPFILGLLENLSQEVEKALDPTQVQTRFITNREVNSRDIGKITDGDLETNILSTTPNSLATGDFVGLEFDRLIPIHSLGFAMGTSSNLNDTFSQAELQYLNKENQWVSLDNHSYRGNESILTLEDLNIEAKAVRLIATAPKGNTWLGVREIAVNRPLEQVRPTDEVTGTITTSDNLIYKYGTNQAKALDGNPATEAMYANSDGSDTTPSGAWIQLNLDKVRPVSQVTIVQGTNDKIASGVVEYSEDLVNWQTLASVTGDKTINLPTNIHAKAIRIRNQQDMNAWWRIAEFSAKTNEGVTDYTDTSLDSLKNTKTIVEEDSYQMNLEPGASLQPSDYIGIRLKRLHELSHIGVTGQTDLTLLYSPNGVEWYTKDALSEQTLVRYVRLVNESNQPKEIGATSLTVQTREIKSPTLVHTTMGMNSYYASADVRNLNNLGDLFDGKLDRHVEFADTPRQNDTILIDLGQRRNIQKLRAYIQDGTVNYLRDGKIQASSDGQTWVDLVTVGDGVTNSNADDSLTDGWVHDASNPGNRYIEGSLASPIEAQYLRVLVTAAYPHRFVSFTEFVINDGEFVKEVNDPTVMTTGSESRDSLATNVVDGKLLTAYKADTPTGGLIYRLSENTHHNHITLVSTASENKPIRALALVTGETGPHAQGVESQWIELGNVRNSFANLTLTAEAKHLLAVYLVWENAGQEIYELKTYYKELMQETPKPSVPKLTQKVEPLTRPELEAYPFEVSIREEFKPIAFETIHRINRDLPKGVSQIVQVGKEGQRRLQIERMLLGDQVRERIVSDMIVGEPQAQIIEVGAKEGQVPKDTITKPHLSPLSSVDQGQGQKGDSLAPQEEEGEKIVPVSQGLSRKAARSLPQTASKSQLHLALAGLASLLFAGEVGKKAKKKKGKK</sequence>
<comment type="caution">
    <text evidence="15">The sequence shown here is derived from an EMBL/GenBank/DDBJ whole genome shotgun (WGS) entry which is preliminary data.</text>
</comment>
<dbReference type="GO" id="GO:0004553">
    <property type="term" value="F:hydrolase activity, hydrolyzing O-glycosyl compounds"/>
    <property type="evidence" value="ECO:0007669"/>
    <property type="project" value="InterPro"/>
</dbReference>
<dbReference type="InterPro" id="IPR036156">
    <property type="entry name" value="Beta-gal/glucu_dom_sf"/>
</dbReference>
<dbReference type="InterPro" id="IPR000421">
    <property type="entry name" value="FA58C"/>
</dbReference>
<dbReference type="Pfam" id="PF16355">
    <property type="entry name" value="DUF4982"/>
    <property type="match status" value="1"/>
</dbReference>
<feature type="region of interest" description="Disordered" evidence="9">
    <location>
        <begin position="1613"/>
        <end position="1656"/>
    </location>
</feature>
<dbReference type="InterPro" id="IPR029018">
    <property type="entry name" value="Hex-like_dom2"/>
</dbReference>
<feature type="domain" description="G5" evidence="13">
    <location>
        <begin position="3001"/>
        <end position="3080"/>
    </location>
</feature>
<dbReference type="Pfam" id="PF07501">
    <property type="entry name" value="G5"/>
    <property type="match status" value="1"/>
</dbReference>
<dbReference type="PANTHER" id="PTHR42732:SF1">
    <property type="entry name" value="BETA-MANNOSIDASE"/>
    <property type="match status" value="1"/>
</dbReference>
<feature type="domain" description="F5/8 type C" evidence="11">
    <location>
        <begin position="1457"/>
        <end position="1605"/>
    </location>
</feature>
<comment type="similarity">
    <text evidence="1">Belongs to the glycosyl hydrolase 2 family.</text>
</comment>
<feature type="signal peptide" evidence="10">
    <location>
        <begin position="1"/>
        <end position="37"/>
    </location>
</feature>
<dbReference type="Pfam" id="PF07532">
    <property type="entry name" value="Big_4"/>
    <property type="match status" value="1"/>
</dbReference>
<name>A0AB36JL53_9STRE</name>
<dbReference type="PANTHER" id="PTHR42732">
    <property type="entry name" value="BETA-GALACTOSIDASE"/>
    <property type="match status" value="1"/>
</dbReference>
<dbReference type="InterPro" id="IPR032311">
    <property type="entry name" value="DUF4982"/>
</dbReference>
<evidence type="ECO:0000256" key="8">
    <source>
        <dbReference type="PROSITE-ProRule" id="PRU01353"/>
    </source>
</evidence>
<dbReference type="Gene3D" id="2.20.230.10">
    <property type="entry name" value="Resuscitation-promoting factor rpfb"/>
    <property type="match status" value="1"/>
</dbReference>
<dbReference type="SUPFAM" id="SSF55545">
    <property type="entry name" value="beta-N-acetylhexosaminidase-like domain"/>
    <property type="match status" value="1"/>
</dbReference>
<evidence type="ECO:0000256" key="1">
    <source>
        <dbReference type="ARBA" id="ARBA00007401"/>
    </source>
</evidence>
<gene>
    <name evidence="16" type="ORF">BVE84_09215</name>
    <name evidence="15" type="ORF">BVE86_07330</name>
</gene>
<feature type="domain" description="Gram-positive cocci surface proteins LPxTG" evidence="12">
    <location>
        <begin position="3135"/>
        <end position="3171"/>
    </location>
</feature>
<keyword evidence="7 8" id="KW-0326">Glycosidase</keyword>
<dbReference type="InterPro" id="IPR011098">
    <property type="entry name" value="G5_dom"/>
</dbReference>
<dbReference type="SUPFAM" id="SSF49303">
    <property type="entry name" value="beta-Galactosidase/glucuronidase domain"/>
    <property type="match status" value="1"/>
</dbReference>
<feature type="region of interest" description="Disordered" evidence="9">
    <location>
        <begin position="3085"/>
        <end position="3139"/>
    </location>
</feature>
<evidence type="ECO:0000313" key="15">
    <source>
        <dbReference type="EMBL" id="ONK26473.1"/>
    </source>
</evidence>
<keyword evidence="6" id="KW-0572">Peptidoglycan-anchor</keyword>
<dbReference type="Pfam" id="PF02837">
    <property type="entry name" value="Glyco_hydro_2_N"/>
    <property type="match status" value="1"/>
</dbReference>
<dbReference type="Pfam" id="PF00703">
    <property type="entry name" value="Glyco_hydro_2"/>
    <property type="match status" value="1"/>
</dbReference>
<evidence type="ECO:0000256" key="3">
    <source>
        <dbReference type="ARBA" id="ARBA00022525"/>
    </source>
</evidence>
<dbReference type="RefSeq" id="WP_076996733.1">
    <property type="nucleotide sequence ID" value="NZ_MSPR01000022.1"/>
</dbReference>
<dbReference type="PROSITE" id="PS52009">
    <property type="entry name" value="GH84"/>
    <property type="match status" value="1"/>
</dbReference>
<evidence type="ECO:0000313" key="18">
    <source>
        <dbReference type="Proteomes" id="UP000188946"/>
    </source>
</evidence>
<evidence type="ECO:0000256" key="4">
    <source>
        <dbReference type="ARBA" id="ARBA00022729"/>
    </source>
</evidence>
<dbReference type="Gene3D" id="3.30.379.10">
    <property type="entry name" value="Chitobiase/beta-hexosaminidase domain 2-like"/>
    <property type="match status" value="1"/>
</dbReference>
<dbReference type="InterPro" id="IPR017853">
    <property type="entry name" value="GH"/>
</dbReference>
<dbReference type="InterPro" id="IPR051913">
    <property type="entry name" value="GH2_Domain-Containing"/>
</dbReference>
<accession>A0AB36JL53</accession>
<dbReference type="Pfam" id="PF00754">
    <property type="entry name" value="F5_F8_type_C"/>
    <property type="match status" value="3"/>
</dbReference>
<feature type="chain" id="PRO_5044277064" description="Beta-galactosidase" evidence="10">
    <location>
        <begin position="38"/>
        <end position="3171"/>
    </location>
</feature>
<keyword evidence="4 10" id="KW-0732">Signal</keyword>
<dbReference type="SUPFAM" id="SSF51445">
    <property type="entry name" value="(Trans)glycosidases"/>
    <property type="match status" value="2"/>
</dbReference>
<dbReference type="InterPro" id="IPR013783">
    <property type="entry name" value="Ig-like_fold"/>
</dbReference>
<evidence type="ECO:0000256" key="2">
    <source>
        <dbReference type="ARBA" id="ARBA00022512"/>
    </source>
</evidence>
<evidence type="ECO:0000256" key="6">
    <source>
        <dbReference type="ARBA" id="ARBA00023088"/>
    </source>
</evidence>
<keyword evidence="5 8" id="KW-0378">Hydrolase</keyword>
<feature type="compositionally biased region" description="Pro residues" evidence="9">
    <location>
        <begin position="1617"/>
        <end position="1632"/>
    </location>
</feature>
<feature type="region of interest" description="Disordered" evidence="9">
    <location>
        <begin position="48"/>
        <end position="178"/>
    </location>
</feature>
<dbReference type="GO" id="GO:0005975">
    <property type="term" value="P:carbohydrate metabolic process"/>
    <property type="evidence" value="ECO:0007669"/>
    <property type="project" value="InterPro"/>
</dbReference>
<feature type="compositionally biased region" description="Polar residues" evidence="9">
    <location>
        <begin position="128"/>
        <end position="155"/>
    </location>
</feature>
<protein>
    <recommendedName>
        <fullName evidence="19">Beta-galactosidase</fullName>
    </recommendedName>
</protein>
<dbReference type="InterPro" id="IPR011496">
    <property type="entry name" value="O-GlcNAcase_cat"/>
</dbReference>
<evidence type="ECO:0000259" key="13">
    <source>
        <dbReference type="PROSITE" id="PS51109"/>
    </source>
</evidence>
<feature type="active site" description="Proton donor" evidence="8">
    <location>
        <position position="1936"/>
    </location>
</feature>